<evidence type="ECO:0000313" key="3">
    <source>
        <dbReference type="Proteomes" id="UP001153737"/>
    </source>
</evidence>
<sequence>MVVKIIISSVSGNYEVKSRQQRVLSILDSKNIEYELLDIAGEESVEIKEFMKNATSYGGTMSDPNPQYPLPPQIFSDEHYCGDYDMFDTANEIGEMKKFLRLTDGHEGTNIENISEINLIMNKTMSSYCENDDKHVIKH</sequence>
<evidence type="ECO:0000256" key="1">
    <source>
        <dbReference type="ARBA" id="ARBA00007764"/>
    </source>
</evidence>
<gene>
    <name evidence="2" type="ORF">PHAECO_LOCUS1665</name>
</gene>
<dbReference type="PANTHER" id="PTHR12232">
    <property type="entry name" value="SH3 DOMAIN-BINDING GLUTAMIC ACID-RICH-LIKE PROTEIN"/>
    <property type="match status" value="1"/>
</dbReference>
<dbReference type="AlphaFoldDB" id="A0A9P0DH65"/>
<organism evidence="2 3">
    <name type="scientific">Phaedon cochleariae</name>
    <name type="common">Mustard beetle</name>
    <dbReference type="NCBI Taxonomy" id="80249"/>
    <lineage>
        <taxon>Eukaryota</taxon>
        <taxon>Metazoa</taxon>
        <taxon>Ecdysozoa</taxon>
        <taxon>Arthropoda</taxon>
        <taxon>Hexapoda</taxon>
        <taxon>Insecta</taxon>
        <taxon>Pterygota</taxon>
        <taxon>Neoptera</taxon>
        <taxon>Endopterygota</taxon>
        <taxon>Coleoptera</taxon>
        <taxon>Polyphaga</taxon>
        <taxon>Cucujiformia</taxon>
        <taxon>Chrysomeloidea</taxon>
        <taxon>Chrysomelidae</taxon>
        <taxon>Chrysomelinae</taxon>
        <taxon>Chrysomelini</taxon>
        <taxon>Phaedon</taxon>
    </lineage>
</organism>
<dbReference type="PANTHER" id="PTHR12232:SF15">
    <property type="entry name" value="SH3 DOMAIN-BINDING GLUTAMIC ACID-RICH PROTEIN HOMOLOG"/>
    <property type="match status" value="1"/>
</dbReference>
<dbReference type="Proteomes" id="UP001153737">
    <property type="component" value="Chromosome 10"/>
</dbReference>
<dbReference type="GO" id="GO:0005737">
    <property type="term" value="C:cytoplasm"/>
    <property type="evidence" value="ECO:0007669"/>
    <property type="project" value="TreeGrafter"/>
</dbReference>
<dbReference type="InterPro" id="IPR006993">
    <property type="entry name" value="Glut_rich_SH3-bd"/>
</dbReference>
<dbReference type="SUPFAM" id="SSF52833">
    <property type="entry name" value="Thioredoxin-like"/>
    <property type="match status" value="1"/>
</dbReference>
<dbReference type="InterPro" id="IPR051033">
    <property type="entry name" value="SH3BGR"/>
</dbReference>
<accession>A0A9P0DH65</accession>
<name>A0A9P0DH65_PHACE</name>
<comment type="similarity">
    <text evidence="1">Belongs to the SH3BGR family.</text>
</comment>
<dbReference type="OrthoDB" id="9932926at2759"/>
<reference evidence="2" key="2">
    <citation type="submission" date="2022-10" db="EMBL/GenBank/DDBJ databases">
        <authorList>
            <consortium name="ENA_rothamsted_submissions"/>
            <consortium name="culmorum"/>
            <person name="King R."/>
        </authorList>
    </citation>
    <scope>NUCLEOTIDE SEQUENCE</scope>
</reference>
<dbReference type="InterPro" id="IPR036249">
    <property type="entry name" value="Thioredoxin-like_sf"/>
</dbReference>
<dbReference type="CDD" id="cd03030">
    <property type="entry name" value="GRX_SH3BGR"/>
    <property type="match status" value="1"/>
</dbReference>
<dbReference type="Pfam" id="PF04908">
    <property type="entry name" value="SH3BGR"/>
    <property type="match status" value="1"/>
</dbReference>
<proteinExistence type="inferred from homology"/>
<dbReference type="EMBL" id="OU896716">
    <property type="protein sequence ID" value="CAH1117401.1"/>
    <property type="molecule type" value="Genomic_DNA"/>
</dbReference>
<evidence type="ECO:0000313" key="2">
    <source>
        <dbReference type="EMBL" id="CAH1117401.1"/>
    </source>
</evidence>
<keyword evidence="3" id="KW-1185">Reference proteome</keyword>
<reference evidence="2" key="1">
    <citation type="submission" date="2022-01" db="EMBL/GenBank/DDBJ databases">
        <authorList>
            <person name="King R."/>
        </authorList>
    </citation>
    <scope>NUCLEOTIDE SEQUENCE</scope>
</reference>
<dbReference type="Gene3D" id="3.40.30.10">
    <property type="entry name" value="Glutaredoxin"/>
    <property type="match status" value="1"/>
</dbReference>
<protein>
    <submittedName>
        <fullName evidence="2">Uncharacterized protein</fullName>
    </submittedName>
</protein>